<evidence type="ECO:0000313" key="2">
    <source>
        <dbReference type="EMBL" id="MBB3118272.1"/>
    </source>
</evidence>
<dbReference type="EMBL" id="JACHXD010000003">
    <property type="protein sequence ID" value="MBB3118272.1"/>
    <property type="molecule type" value="Genomic_DNA"/>
</dbReference>
<protein>
    <recommendedName>
        <fullName evidence="1">PPM-type phosphatase domain-containing protein</fullName>
    </recommendedName>
</protein>
<sequence>MPWTAICEGAGKHRNEDLIAVHEHDSVTDILVIDGATSLAERDYIDTEEGDVAWFARRFAAELHKVLGPDATQDTLVRRAMDATRAAWLAHTENTEIPRYAHPIAALSWTRVFHHAGLDELHLYCLGDCKTLLRGADGQVRDLDPWINPQEGVLQREIGAMLAKGVSDPAERRALLTPLLRRRREEQNIALEPSILCLQPQGPFAARKSVLRVETGTALLSMTDGFYRLSDPYELYSPAQLVEACTTRGLDAMLSELRATEAASAAKGGLMVKAADDAAAVLWISGAAA</sequence>
<keyword evidence="3" id="KW-1185">Reference proteome</keyword>
<dbReference type="InterPro" id="IPR001932">
    <property type="entry name" value="PPM-type_phosphatase-like_dom"/>
</dbReference>
<feature type="domain" description="PPM-type phosphatase" evidence="1">
    <location>
        <begin position="14"/>
        <end position="249"/>
    </location>
</feature>
<accession>A0A7W5B819</accession>
<dbReference type="AlphaFoldDB" id="A0A7W5B819"/>
<evidence type="ECO:0000259" key="1">
    <source>
        <dbReference type="Pfam" id="PF13672"/>
    </source>
</evidence>
<organism evidence="2 3">
    <name type="scientific">Pseudoduganella violacea</name>
    <dbReference type="NCBI Taxonomy" id="1715466"/>
    <lineage>
        <taxon>Bacteria</taxon>
        <taxon>Pseudomonadati</taxon>
        <taxon>Pseudomonadota</taxon>
        <taxon>Betaproteobacteria</taxon>
        <taxon>Burkholderiales</taxon>
        <taxon>Oxalobacteraceae</taxon>
        <taxon>Telluria group</taxon>
        <taxon>Pseudoduganella</taxon>
    </lineage>
</organism>
<name>A0A7W5B819_9BURK</name>
<dbReference type="Proteomes" id="UP000541535">
    <property type="component" value="Unassembled WGS sequence"/>
</dbReference>
<evidence type="ECO:0000313" key="3">
    <source>
        <dbReference type="Proteomes" id="UP000541535"/>
    </source>
</evidence>
<comment type="caution">
    <text evidence="2">The sequence shown here is derived from an EMBL/GenBank/DDBJ whole genome shotgun (WGS) entry which is preliminary data.</text>
</comment>
<gene>
    <name evidence="2" type="ORF">FHS03_001303</name>
</gene>
<proteinExistence type="predicted"/>
<dbReference type="Pfam" id="PF13672">
    <property type="entry name" value="PP2C_2"/>
    <property type="match status" value="1"/>
</dbReference>
<reference evidence="2 3" key="1">
    <citation type="submission" date="2020-08" db="EMBL/GenBank/DDBJ databases">
        <title>Genomic Encyclopedia of Type Strains, Phase III (KMG-III): the genomes of soil and plant-associated and newly described type strains.</title>
        <authorList>
            <person name="Whitman W."/>
        </authorList>
    </citation>
    <scope>NUCLEOTIDE SEQUENCE [LARGE SCALE GENOMIC DNA]</scope>
    <source>
        <strain evidence="2 3">CECT 8897</strain>
    </source>
</reference>
<dbReference type="RefSeq" id="WP_183440211.1">
    <property type="nucleotide sequence ID" value="NZ_JACHXD010000003.1"/>
</dbReference>